<evidence type="ECO:0000313" key="1">
    <source>
        <dbReference type="Ensembl" id="ENSCSAVP00000015039.1"/>
    </source>
</evidence>
<dbReference type="Ensembl" id="ENSCSAVT00000015213.1">
    <property type="protein sequence ID" value="ENSCSAVP00000015039.1"/>
    <property type="gene ID" value="ENSCSAVG00000008815.1"/>
</dbReference>
<keyword evidence="2" id="KW-1185">Reference proteome</keyword>
<dbReference type="HOGENOM" id="CLU_2660821_0_0_1"/>
<dbReference type="AlphaFoldDB" id="H2ZBS4"/>
<dbReference type="Proteomes" id="UP000007875">
    <property type="component" value="Unassembled WGS sequence"/>
</dbReference>
<proteinExistence type="predicted"/>
<accession>H2ZBS4</accession>
<reference evidence="1" key="2">
    <citation type="submission" date="2025-08" db="UniProtKB">
        <authorList>
            <consortium name="Ensembl"/>
        </authorList>
    </citation>
    <scope>IDENTIFICATION</scope>
</reference>
<protein>
    <submittedName>
        <fullName evidence="1">Uncharacterized protein</fullName>
    </submittedName>
</protein>
<evidence type="ECO:0000313" key="2">
    <source>
        <dbReference type="Proteomes" id="UP000007875"/>
    </source>
</evidence>
<name>H2ZBS4_CIOSA</name>
<organism evidence="1 2">
    <name type="scientific">Ciona savignyi</name>
    <name type="common">Pacific transparent sea squirt</name>
    <dbReference type="NCBI Taxonomy" id="51511"/>
    <lineage>
        <taxon>Eukaryota</taxon>
        <taxon>Metazoa</taxon>
        <taxon>Chordata</taxon>
        <taxon>Tunicata</taxon>
        <taxon>Ascidiacea</taxon>
        <taxon>Phlebobranchia</taxon>
        <taxon>Cionidae</taxon>
        <taxon>Ciona</taxon>
    </lineage>
</organism>
<sequence>MIRKFHWTSIKLYTYTTKCSKTNNYTRRCNAKQYDSTSCTLKLPEHLNREFERYFMDSNQSFTPVQCLLLRRFKSK</sequence>
<dbReference type="InParanoid" id="H2ZBS4"/>
<reference evidence="2" key="1">
    <citation type="submission" date="2003-08" db="EMBL/GenBank/DDBJ databases">
        <authorList>
            <person name="Birren B."/>
            <person name="Nusbaum C."/>
            <person name="Abebe A."/>
            <person name="Abouelleil A."/>
            <person name="Adekoya E."/>
            <person name="Ait-zahra M."/>
            <person name="Allen N."/>
            <person name="Allen T."/>
            <person name="An P."/>
            <person name="Anderson M."/>
            <person name="Anderson S."/>
            <person name="Arachchi H."/>
            <person name="Armbruster J."/>
            <person name="Bachantsang P."/>
            <person name="Baldwin J."/>
            <person name="Barry A."/>
            <person name="Bayul T."/>
            <person name="Blitshsteyn B."/>
            <person name="Bloom T."/>
            <person name="Blye J."/>
            <person name="Boguslavskiy L."/>
            <person name="Borowsky M."/>
            <person name="Boukhgalter B."/>
            <person name="Brunache A."/>
            <person name="Butler J."/>
            <person name="Calixte N."/>
            <person name="Calvo S."/>
            <person name="Camarata J."/>
            <person name="Campo K."/>
            <person name="Chang J."/>
            <person name="Cheshatsang Y."/>
            <person name="Citroen M."/>
            <person name="Collymore A."/>
            <person name="Considine T."/>
            <person name="Cook A."/>
            <person name="Cooke P."/>
            <person name="Corum B."/>
            <person name="Cuomo C."/>
            <person name="David R."/>
            <person name="Dawoe T."/>
            <person name="Degray S."/>
            <person name="Dodge S."/>
            <person name="Dooley K."/>
            <person name="Dorje P."/>
            <person name="Dorjee K."/>
            <person name="Dorris L."/>
            <person name="Duffey N."/>
            <person name="Dupes A."/>
            <person name="Elkins T."/>
            <person name="Engels R."/>
            <person name="Erickson J."/>
            <person name="Farina A."/>
            <person name="Faro S."/>
            <person name="Ferreira P."/>
            <person name="Fischer H."/>
            <person name="Fitzgerald M."/>
            <person name="Foley K."/>
            <person name="Gage D."/>
            <person name="Galagan J."/>
            <person name="Gearin G."/>
            <person name="Gnerre S."/>
            <person name="Gnirke A."/>
            <person name="Goyette A."/>
            <person name="Graham J."/>
            <person name="Grandbois E."/>
            <person name="Gyaltsen K."/>
            <person name="Hafez N."/>
            <person name="Hagopian D."/>
            <person name="Hagos B."/>
            <person name="Hall J."/>
            <person name="Hatcher B."/>
            <person name="Heller A."/>
            <person name="Higgins H."/>
            <person name="Honan T."/>
            <person name="Horn A."/>
            <person name="Houde N."/>
            <person name="Hughes L."/>
            <person name="Hulme W."/>
            <person name="Husby E."/>
            <person name="Iliev I."/>
            <person name="Jaffe D."/>
            <person name="Jones C."/>
            <person name="Kamal M."/>
            <person name="Kamat A."/>
            <person name="Kamvysselis M."/>
            <person name="Karlsson E."/>
            <person name="Kells C."/>
            <person name="Kieu A."/>
            <person name="Kisner P."/>
            <person name="Kodira C."/>
            <person name="Kulbokas E."/>
            <person name="Labutti K."/>
            <person name="Lama D."/>
            <person name="Landers T."/>
            <person name="Leger J."/>
            <person name="Levine S."/>
            <person name="Lewis D."/>
            <person name="Lewis T."/>
            <person name="Lindblad-toh K."/>
            <person name="Liu X."/>
            <person name="Lokyitsang T."/>
            <person name="Lokyitsang Y."/>
            <person name="Lucien O."/>
            <person name="Lui A."/>
            <person name="Ma L.J."/>
            <person name="Mabbitt R."/>
            <person name="Macdonald J."/>
            <person name="Maclean C."/>
            <person name="Major J."/>
            <person name="Manning J."/>
            <person name="Marabella R."/>
            <person name="Maru K."/>
            <person name="Matthews C."/>
            <person name="Mauceli E."/>
            <person name="Mccarthy M."/>
            <person name="Mcdonough S."/>
            <person name="Mcghee T."/>
            <person name="Meldrim J."/>
            <person name="Meneus L."/>
            <person name="Mesirov J."/>
            <person name="Mihalev A."/>
            <person name="Mihova T."/>
            <person name="Mikkelsen T."/>
            <person name="Mlenga V."/>
            <person name="Moru K."/>
            <person name="Mozes J."/>
            <person name="Mulrain L."/>
            <person name="Munson G."/>
            <person name="Naylor J."/>
            <person name="Newes C."/>
            <person name="Nguyen C."/>
            <person name="Nguyen N."/>
            <person name="Nguyen T."/>
            <person name="Nicol R."/>
            <person name="Nielsen C."/>
            <person name="Nizzari M."/>
            <person name="Norbu C."/>
            <person name="Norbu N."/>
            <person name="O'donnell P."/>
            <person name="Okoawo O."/>
            <person name="O'leary S."/>
            <person name="Omotosho B."/>
            <person name="O'neill K."/>
            <person name="Osman S."/>
            <person name="Parker S."/>
            <person name="Perrin D."/>
            <person name="Phunkhang P."/>
            <person name="Piqani B."/>
            <person name="Purcell S."/>
            <person name="Rachupka T."/>
            <person name="Ramasamy U."/>
            <person name="Rameau R."/>
            <person name="Ray V."/>
            <person name="Raymond C."/>
            <person name="Retta R."/>
            <person name="Richardson S."/>
            <person name="Rise C."/>
            <person name="Rodriguez J."/>
            <person name="Rogers J."/>
            <person name="Rogov P."/>
            <person name="Rutman M."/>
            <person name="Schupbach R."/>
            <person name="Seaman C."/>
            <person name="Settipalli S."/>
            <person name="Sharpe T."/>
            <person name="Sheridan J."/>
            <person name="Sherpa N."/>
            <person name="Shi J."/>
            <person name="Smirnov S."/>
            <person name="Smith C."/>
            <person name="Sougnez C."/>
            <person name="Spencer B."/>
            <person name="Stalker J."/>
            <person name="Stange-thomann N."/>
            <person name="Stavropoulos S."/>
            <person name="Stetson K."/>
            <person name="Stone C."/>
            <person name="Stone S."/>
            <person name="Stubbs M."/>
            <person name="Talamas J."/>
            <person name="Tchuinga P."/>
            <person name="Tenzing P."/>
            <person name="Tesfaye S."/>
            <person name="Theodore J."/>
            <person name="Thoulutsang Y."/>
            <person name="Topham K."/>
            <person name="Towey S."/>
            <person name="Tsamla T."/>
            <person name="Tsomo N."/>
            <person name="Vallee D."/>
            <person name="Vassiliev H."/>
            <person name="Venkataraman V."/>
            <person name="Vinson J."/>
            <person name="Vo A."/>
            <person name="Wade C."/>
            <person name="Wang S."/>
            <person name="Wangchuk T."/>
            <person name="Wangdi T."/>
            <person name="Whittaker C."/>
            <person name="Wilkinson J."/>
            <person name="Wu Y."/>
            <person name="Wyman D."/>
            <person name="Yadav S."/>
            <person name="Yang S."/>
            <person name="Yang X."/>
            <person name="Yeager S."/>
            <person name="Yee E."/>
            <person name="Young G."/>
            <person name="Zainoun J."/>
            <person name="Zembeck L."/>
            <person name="Zimmer A."/>
            <person name="Zody M."/>
            <person name="Lander E."/>
        </authorList>
    </citation>
    <scope>NUCLEOTIDE SEQUENCE [LARGE SCALE GENOMIC DNA]</scope>
</reference>
<reference evidence="1" key="3">
    <citation type="submission" date="2025-09" db="UniProtKB">
        <authorList>
            <consortium name="Ensembl"/>
        </authorList>
    </citation>
    <scope>IDENTIFICATION</scope>
</reference>